<dbReference type="FunFam" id="1.25.40.10:FF:000343">
    <property type="entry name" value="Pentatricopeptide repeat-containing protein At3g58590"/>
    <property type="match status" value="2"/>
</dbReference>
<keyword evidence="1" id="KW-0677">Repeat</keyword>
<feature type="repeat" description="PPR" evidence="2">
    <location>
        <begin position="100"/>
        <end position="134"/>
    </location>
</feature>
<dbReference type="PROSITE" id="PS51375">
    <property type="entry name" value="PPR"/>
    <property type="match status" value="4"/>
</dbReference>
<protein>
    <recommendedName>
        <fullName evidence="5">Pentatricopeptide repeat-containing protein</fullName>
    </recommendedName>
</protein>
<dbReference type="InterPro" id="IPR011990">
    <property type="entry name" value="TPR-like_helical_dom_sf"/>
</dbReference>
<feature type="repeat" description="PPR" evidence="2">
    <location>
        <begin position="232"/>
        <end position="266"/>
    </location>
</feature>
<dbReference type="Proteomes" id="UP001415857">
    <property type="component" value="Unassembled WGS sequence"/>
</dbReference>
<accession>A0AAP0X5L6</accession>
<evidence type="ECO:0000256" key="2">
    <source>
        <dbReference type="PROSITE-ProRule" id="PRU00708"/>
    </source>
</evidence>
<proteinExistence type="predicted"/>
<feature type="repeat" description="PPR" evidence="2">
    <location>
        <begin position="537"/>
        <end position="571"/>
    </location>
</feature>
<evidence type="ECO:0000313" key="3">
    <source>
        <dbReference type="EMBL" id="KAK9290257.1"/>
    </source>
</evidence>
<dbReference type="NCBIfam" id="TIGR00756">
    <property type="entry name" value="PPR"/>
    <property type="match status" value="4"/>
</dbReference>
<dbReference type="InterPro" id="IPR002885">
    <property type="entry name" value="PPR_rpt"/>
</dbReference>
<gene>
    <name evidence="3" type="ORF">L1049_008424</name>
</gene>
<reference evidence="3 4" key="1">
    <citation type="journal article" date="2024" name="Plant J.">
        <title>Genome sequences and population genomics reveal climatic adaptation and genomic divergence between two closely related sweetgum species.</title>
        <authorList>
            <person name="Xu W.Q."/>
            <person name="Ren C.Q."/>
            <person name="Zhang X.Y."/>
            <person name="Comes H.P."/>
            <person name="Liu X.H."/>
            <person name="Li Y.G."/>
            <person name="Kettle C.J."/>
            <person name="Jalonen R."/>
            <person name="Gaisberger H."/>
            <person name="Ma Y.Z."/>
            <person name="Qiu Y.X."/>
        </authorList>
    </citation>
    <scope>NUCLEOTIDE SEQUENCE [LARGE SCALE GENOMIC DNA]</scope>
    <source>
        <strain evidence="3">Hangzhou</strain>
    </source>
</reference>
<dbReference type="PANTHER" id="PTHR47926">
    <property type="entry name" value="PENTATRICOPEPTIDE REPEAT-CONTAINING PROTEIN"/>
    <property type="match status" value="1"/>
</dbReference>
<dbReference type="AlphaFoldDB" id="A0AAP0X5L6"/>
<keyword evidence="4" id="KW-1185">Reference proteome</keyword>
<dbReference type="Gene3D" id="1.25.40.10">
    <property type="entry name" value="Tetratricopeptide repeat domain"/>
    <property type="match status" value="6"/>
</dbReference>
<evidence type="ECO:0000313" key="4">
    <source>
        <dbReference type="Proteomes" id="UP001415857"/>
    </source>
</evidence>
<feature type="repeat" description="PPR" evidence="2">
    <location>
        <begin position="302"/>
        <end position="336"/>
    </location>
</feature>
<dbReference type="EMBL" id="JBBPBK010000002">
    <property type="protein sequence ID" value="KAK9290257.1"/>
    <property type="molecule type" value="Genomic_DNA"/>
</dbReference>
<evidence type="ECO:0008006" key="5">
    <source>
        <dbReference type="Google" id="ProtNLM"/>
    </source>
</evidence>
<dbReference type="Pfam" id="PF01535">
    <property type="entry name" value="PPR"/>
    <property type="match status" value="6"/>
</dbReference>
<evidence type="ECO:0000256" key="1">
    <source>
        <dbReference type="ARBA" id="ARBA00022737"/>
    </source>
</evidence>
<dbReference type="InterPro" id="IPR046960">
    <property type="entry name" value="PPR_At4g14850-like_plant"/>
</dbReference>
<dbReference type="Pfam" id="PF20431">
    <property type="entry name" value="E_motif"/>
    <property type="match status" value="1"/>
</dbReference>
<dbReference type="PANTHER" id="PTHR47926:SF347">
    <property type="entry name" value="PENTATRICOPEPTIDE REPEAT-CONTAINING PROTEIN"/>
    <property type="match status" value="1"/>
</dbReference>
<dbReference type="GO" id="GO:0009451">
    <property type="term" value="P:RNA modification"/>
    <property type="evidence" value="ECO:0007669"/>
    <property type="project" value="InterPro"/>
</dbReference>
<dbReference type="GO" id="GO:0003723">
    <property type="term" value="F:RNA binding"/>
    <property type="evidence" value="ECO:0007669"/>
    <property type="project" value="InterPro"/>
</dbReference>
<dbReference type="Pfam" id="PF13041">
    <property type="entry name" value="PPR_2"/>
    <property type="match status" value="2"/>
</dbReference>
<dbReference type="FunFam" id="1.25.40.10:FF:001093">
    <property type="entry name" value="Pentatricopeptide repeat-containing protein At2g34400"/>
    <property type="match status" value="1"/>
</dbReference>
<comment type="caution">
    <text evidence="3">The sequence shown here is derived from an EMBL/GenBank/DDBJ whole genome shotgun (WGS) entry which is preliminary data.</text>
</comment>
<dbReference type="InterPro" id="IPR046848">
    <property type="entry name" value="E_motif"/>
</dbReference>
<name>A0AAP0X5L6_LIQFO</name>
<sequence length="780" mass="86108">MYTLFPTSLLPCPPKSQSAFFPLKAKPPSSSFNSSFKLIYAQSPKPKTSQLSIISSVSTCEQTLSFNDWPQILQISIGSGDLFLGQAIHAFLVKTGSQNDAVPGNNLVNLYAKFGKLDDAQRVFDEMLVRNTITWTSLMKGYLQINDVESVFRIVSVMHKFEEEFNEHTISVILQACNTPGDWIRGEQMHGFVIKGGFEENVFVGTSLLSMYLRSGYLADAEKVFNAMAYKDVRCLNFMISEYGKMGHGEKAMDVFLHMLGSGLEPNDYTFTSIITACNGDIGVEVGRQLHGYSVKCALVSETSVGNAMITLYGKHGLVEESERVFYEMGERNLVSWTALLSAYVKNSDSEKALVRFLEVLDHGIYLDSSCLATVLDGCSECKNLELGLQIHGFVLKLGHLSDVNVGTALIDLYAKCRNLQSARMAFNGLSGKTIASFNAILAGFTEMDGNEEDDAMLLFSQLRLAGAKPDSVTFARLLTLSAGQACLLRGKSLHAYTIKTGFESDIAVGNAVITMYAKCGSIEDAYQMFSSMNDLDSISWNAMVSAYALHGQGNKAILLFQEMERQGFVPDAITILAVLQACNYSGLWEDGLFLFNEMEPKYGVRPAVEHFCCLVDLLGRSGHLSEAVDFINKSLFSDSPLLWRTLVHVCKLRGDLSFGKTASKHLLELAPEEAGSYILVSNMYAGRGMLEEAAKVRTVMNDLKVGKEAGCSWIEINNKVHRFVASGKDHPQSTEIYVTLDLLKAGMKYTPNDSTDLQLIWDPVPSQQHGRRLVDPQVW</sequence>
<organism evidence="3 4">
    <name type="scientific">Liquidambar formosana</name>
    <name type="common">Formosan gum</name>
    <dbReference type="NCBI Taxonomy" id="63359"/>
    <lineage>
        <taxon>Eukaryota</taxon>
        <taxon>Viridiplantae</taxon>
        <taxon>Streptophyta</taxon>
        <taxon>Embryophyta</taxon>
        <taxon>Tracheophyta</taxon>
        <taxon>Spermatophyta</taxon>
        <taxon>Magnoliopsida</taxon>
        <taxon>eudicotyledons</taxon>
        <taxon>Gunneridae</taxon>
        <taxon>Pentapetalae</taxon>
        <taxon>Saxifragales</taxon>
        <taxon>Altingiaceae</taxon>
        <taxon>Liquidambar</taxon>
    </lineage>
</organism>
<dbReference type="FunFam" id="1.25.40.10:FF:002159">
    <property type="entry name" value="Pentatricopeptide repeat-containing protein"/>
    <property type="match status" value="1"/>
</dbReference>